<dbReference type="GO" id="GO:0016746">
    <property type="term" value="F:acyltransferase activity"/>
    <property type="evidence" value="ECO:0007669"/>
    <property type="project" value="InterPro"/>
</dbReference>
<sequence>MAAMTALTTLCPPPGPTSNIHWETVEATLGMPLPQDYKELADRYGPGVFNGFVHVYHPHGATEHADLTGPVPGRIRARLSKDREQGTHPVPYDPETLFACAVTDNGAYLFWITDPAGDPDRWRIAVNQARGPDWFTYDGTLTAFLTAVLGGRIEVPLFPVSLGEAPAGFAPARPVPRQPGPLPGHRPVDTGTIRSWARARGYDVPPRGRIPLEVREAWERRGPKG</sequence>
<dbReference type="Pfam" id="PF23359">
    <property type="entry name" value="Lsr2_DNA-bd"/>
    <property type="match status" value="1"/>
</dbReference>
<organism evidence="4">
    <name type="scientific">Streptomyces sp. NBC_00148</name>
    <dbReference type="NCBI Taxonomy" id="2903626"/>
    <lineage>
        <taxon>Bacteria</taxon>
        <taxon>Bacillati</taxon>
        <taxon>Actinomycetota</taxon>
        <taxon>Actinomycetes</taxon>
        <taxon>Kitasatosporales</taxon>
        <taxon>Streptomycetaceae</taxon>
        <taxon>Streptomyces</taxon>
    </lineage>
</organism>
<accession>A0AAU1LLZ3</accession>
<dbReference type="InterPro" id="IPR055370">
    <property type="entry name" value="Lsr2_DNA-bd"/>
</dbReference>
<dbReference type="SUPFAM" id="SSF160631">
    <property type="entry name" value="SMI1/KNR4-like"/>
    <property type="match status" value="1"/>
</dbReference>
<dbReference type="InterPro" id="IPR036625">
    <property type="entry name" value="E3-bd_dom_sf"/>
</dbReference>
<keyword evidence="1" id="KW-0238">DNA-binding</keyword>
<dbReference type="GO" id="GO:0003677">
    <property type="term" value="F:DNA binding"/>
    <property type="evidence" value="ECO:0007669"/>
    <property type="project" value="UniProtKB-KW"/>
</dbReference>
<evidence type="ECO:0000313" key="4">
    <source>
        <dbReference type="EMBL" id="WTQ72219.1"/>
    </source>
</evidence>
<name>A0AAU1LLZ3_9ACTN</name>
<reference evidence="4" key="1">
    <citation type="submission" date="2022-10" db="EMBL/GenBank/DDBJ databases">
        <title>The complete genomes of actinobacterial strains from the NBC collection.</title>
        <authorList>
            <person name="Joergensen T.S."/>
            <person name="Alvarez Arevalo M."/>
            <person name="Sterndorff E.B."/>
            <person name="Faurdal D."/>
            <person name="Vuksanovic O."/>
            <person name="Mourched A.-S."/>
            <person name="Charusanti P."/>
            <person name="Shaw S."/>
            <person name="Blin K."/>
            <person name="Weber T."/>
        </authorList>
    </citation>
    <scope>NUCLEOTIDE SEQUENCE</scope>
    <source>
        <strain evidence="4">NBC_00148</strain>
    </source>
</reference>
<protein>
    <recommendedName>
        <fullName evidence="3">Lsr2 DNA-binding domain-containing protein</fullName>
    </recommendedName>
</protein>
<dbReference type="AlphaFoldDB" id="A0AAU1LLZ3"/>
<evidence type="ECO:0000256" key="1">
    <source>
        <dbReference type="ARBA" id="ARBA00023125"/>
    </source>
</evidence>
<dbReference type="EMBL" id="CP108169">
    <property type="protein sequence ID" value="WTQ72219.1"/>
    <property type="molecule type" value="Genomic_DNA"/>
</dbReference>
<dbReference type="Gene3D" id="4.10.320.10">
    <property type="entry name" value="E3-binding domain"/>
    <property type="match status" value="1"/>
</dbReference>
<dbReference type="Gene3D" id="3.40.1580.10">
    <property type="entry name" value="SMI1/KNR4-like"/>
    <property type="match status" value="1"/>
</dbReference>
<feature type="region of interest" description="Disordered" evidence="2">
    <location>
        <begin position="171"/>
        <end position="190"/>
    </location>
</feature>
<evidence type="ECO:0000259" key="3">
    <source>
        <dbReference type="Pfam" id="PF23359"/>
    </source>
</evidence>
<dbReference type="InterPro" id="IPR037883">
    <property type="entry name" value="Knr4/Smi1-like_sf"/>
</dbReference>
<gene>
    <name evidence="4" type="ORF">OG222_03605</name>
</gene>
<feature type="compositionally biased region" description="Pro residues" evidence="2">
    <location>
        <begin position="173"/>
        <end position="184"/>
    </location>
</feature>
<proteinExistence type="predicted"/>
<feature type="domain" description="Lsr2 DNA-binding" evidence="3">
    <location>
        <begin position="188"/>
        <end position="219"/>
    </location>
</feature>
<evidence type="ECO:0000256" key="2">
    <source>
        <dbReference type="SAM" id="MobiDB-lite"/>
    </source>
</evidence>